<protein>
    <recommendedName>
        <fullName evidence="4">HTH luxR-type domain-containing protein</fullName>
    </recommendedName>
</protein>
<organism evidence="5">
    <name type="scientific">marine sediment metagenome</name>
    <dbReference type="NCBI Taxonomy" id="412755"/>
    <lineage>
        <taxon>unclassified sequences</taxon>
        <taxon>metagenomes</taxon>
        <taxon>ecological metagenomes</taxon>
    </lineage>
</organism>
<reference evidence="5" key="1">
    <citation type="journal article" date="2014" name="Front. Microbiol.">
        <title>High frequency of phylogenetically diverse reductive dehalogenase-homologous genes in deep subseafloor sedimentary metagenomes.</title>
        <authorList>
            <person name="Kawai M."/>
            <person name="Futagami T."/>
            <person name="Toyoda A."/>
            <person name="Takaki Y."/>
            <person name="Nishi S."/>
            <person name="Hori S."/>
            <person name="Arai W."/>
            <person name="Tsubouchi T."/>
            <person name="Morono Y."/>
            <person name="Uchiyama I."/>
            <person name="Ito T."/>
            <person name="Fujiyama A."/>
            <person name="Inagaki F."/>
            <person name="Takami H."/>
        </authorList>
    </citation>
    <scope>NUCLEOTIDE SEQUENCE</scope>
    <source>
        <strain evidence="5">Expedition CK06-06</strain>
    </source>
</reference>
<dbReference type="EMBL" id="BART01023963">
    <property type="protein sequence ID" value="GAG98893.1"/>
    <property type="molecule type" value="Genomic_DNA"/>
</dbReference>
<dbReference type="InterPro" id="IPR016032">
    <property type="entry name" value="Sig_transdc_resp-reg_C-effctor"/>
</dbReference>
<dbReference type="SUPFAM" id="SSF46894">
    <property type="entry name" value="C-terminal effector domain of the bipartite response regulators"/>
    <property type="match status" value="1"/>
</dbReference>
<dbReference type="Pfam" id="PF00196">
    <property type="entry name" value="GerE"/>
    <property type="match status" value="1"/>
</dbReference>
<comment type="caution">
    <text evidence="5">The sequence shown here is derived from an EMBL/GenBank/DDBJ whole genome shotgun (WGS) entry which is preliminary data.</text>
</comment>
<evidence type="ECO:0000313" key="5">
    <source>
        <dbReference type="EMBL" id="GAG98893.1"/>
    </source>
</evidence>
<evidence type="ECO:0000256" key="1">
    <source>
        <dbReference type="ARBA" id="ARBA00023015"/>
    </source>
</evidence>
<keyword evidence="1" id="KW-0805">Transcription regulation</keyword>
<accession>X1CS17</accession>
<sequence length="74" mass="8735">MQRKFIATLLFADLNHREIDIILLIVQGKKIKDISETLFLSPKTISTYKCRIYEKLDINSDIELVRLFHRLSSQ</sequence>
<name>X1CS17_9ZZZZ</name>
<feature type="domain" description="HTH luxR-type" evidence="4">
    <location>
        <begin position="7"/>
        <end position="72"/>
    </location>
</feature>
<dbReference type="GO" id="GO:0003677">
    <property type="term" value="F:DNA binding"/>
    <property type="evidence" value="ECO:0007669"/>
    <property type="project" value="UniProtKB-KW"/>
</dbReference>
<evidence type="ECO:0000256" key="3">
    <source>
        <dbReference type="ARBA" id="ARBA00023163"/>
    </source>
</evidence>
<dbReference type="CDD" id="cd06170">
    <property type="entry name" value="LuxR_C_like"/>
    <property type="match status" value="1"/>
</dbReference>
<dbReference type="InterPro" id="IPR000792">
    <property type="entry name" value="Tscrpt_reg_LuxR_C"/>
</dbReference>
<evidence type="ECO:0000256" key="2">
    <source>
        <dbReference type="ARBA" id="ARBA00023125"/>
    </source>
</evidence>
<dbReference type="Gene3D" id="1.10.10.10">
    <property type="entry name" value="Winged helix-like DNA-binding domain superfamily/Winged helix DNA-binding domain"/>
    <property type="match status" value="1"/>
</dbReference>
<dbReference type="PANTHER" id="PTHR44688">
    <property type="entry name" value="DNA-BINDING TRANSCRIPTIONAL ACTIVATOR DEVR_DOSR"/>
    <property type="match status" value="1"/>
</dbReference>
<dbReference type="GO" id="GO:0006355">
    <property type="term" value="P:regulation of DNA-templated transcription"/>
    <property type="evidence" value="ECO:0007669"/>
    <property type="project" value="InterPro"/>
</dbReference>
<keyword evidence="3" id="KW-0804">Transcription</keyword>
<dbReference type="SMART" id="SM00421">
    <property type="entry name" value="HTH_LUXR"/>
    <property type="match status" value="1"/>
</dbReference>
<gene>
    <name evidence="5" type="ORF">S01H4_43435</name>
</gene>
<dbReference type="PROSITE" id="PS50043">
    <property type="entry name" value="HTH_LUXR_2"/>
    <property type="match status" value="1"/>
</dbReference>
<evidence type="ECO:0000259" key="4">
    <source>
        <dbReference type="PROSITE" id="PS50043"/>
    </source>
</evidence>
<dbReference type="PANTHER" id="PTHR44688:SF16">
    <property type="entry name" value="DNA-BINDING TRANSCRIPTIONAL ACTIVATOR DEVR_DOSR"/>
    <property type="match status" value="1"/>
</dbReference>
<dbReference type="InterPro" id="IPR036388">
    <property type="entry name" value="WH-like_DNA-bd_sf"/>
</dbReference>
<keyword evidence="2" id="KW-0238">DNA-binding</keyword>
<proteinExistence type="predicted"/>
<dbReference type="PRINTS" id="PR00038">
    <property type="entry name" value="HTHLUXR"/>
</dbReference>
<dbReference type="AlphaFoldDB" id="X1CS17"/>